<organism evidence="2 3">
    <name type="scientific">Rhizoctonia solani</name>
    <dbReference type="NCBI Taxonomy" id="456999"/>
    <lineage>
        <taxon>Eukaryota</taxon>
        <taxon>Fungi</taxon>
        <taxon>Dikarya</taxon>
        <taxon>Basidiomycota</taxon>
        <taxon>Agaricomycotina</taxon>
        <taxon>Agaricomycetes</taxon>
        <taxon>Cantharellales</taxon>
        <taxon>Ceratobasidiaceae</taxon>
        <taxon>Rhizoctonia</taxon>
    </lineage>
</organism>
<reference evidence="2" key="1">
    <citation type="submission" date="2021-01" db="EMBL/GenBank/DDBJ databases">
        <authorList>
            <person name="Kaushik A."/>
        </authorList>
    </citation>
    <scope>NUCLEOTIDE SEQUENCE</scope>
    <source>
        <strain evidence="2">AG4-RS23</strain>
    </source>
</reference>
<dbReference type="EMBL" id="CAJMWY010001432">
    <property type="protein sequence ID" value="CAE6467084.1"/>
    <property type="molecule type" value="Genomic_DNA"/>
</dbReference>
<evidence type="ECO:0000313" key="2">
    <source>
        <dbReference type="EMBL" id="CAE6467084.1"/>
    </source>
</evidence>
<sequence>MPPKPTKRAKKLSTPVSNSESEDAPVVNGNPPSTINSFRGFLALPNELVSQIISYFAEVKTAHILMNPTFIGNWKNPENYFERFNVLRALSQLCRLSRIIYLPLLWERFQVCLATDPDGQWFRSIGLAIERKSKGMLESPHLWRYVRKLEVLRGVCAGPTLMKRLSVASPPLRCVGIPEGAIPENMIPMYSTFPSLRVIEVDCFKDTQADGYVKLAKDTLRACTEYKPKKKGRKHRRKPTDEDFSDSEPADLYSEPRMVCIRRFIQRTYRPSPSEFSPIKIEQFPVEEPN</sequence>
<protein>
    <recommendedName>
        <fullName evidence="4">F-box domain-containing protein</fullName>
    </recommendedName>
</protein>
<feature type="region of interest" description="Disordered" evidence="1">
    <location>
        <begin position="271"/>
        <end position="290"/>
    </location>
</feature>
<name>A0A8H3BY50_9AGAM</name>
<evidence type="ECO:0000256" key="1">
    <source>
        <dbReference type="SAM" id="MobiDB-lite"/>
    </source>
</evidence>
<gene>
    <name evidence="2" type="ORF">RDB_LOCUS76142</name>
</gene>
<accession>A0A8H3BY50</accession>
<proteinExistence type="predicted"/>
<evidence type="ECO:0008006" key="4">
    <source>
        <dbReference type="Google" id="ProtNLM"/>
    </source>
</evidence>
<feature type="region of interest" description="Disordered" evidence="1">
    <location>
        <begin position="1"/>
        <end position="31"/>
    </location>
</feature>
<feature type="compositionally biased region" description="Basic residues" evidence="1">
    <location>
        <begin position="228"/>
        <end position="238"/>
    </location>
</feature>
<dbReference type="Proteomes" id="UP000663861">
    <property type="component" value="Unassembled WGS sequence"/>
</dbReference>
<dbReference type="AlphaFoldDB" id="A0A8H3BY50"/>
<feature type="compositionally biased region" description="Basic residues" evidence="1">
    <location>
        <begin position="1"/>
        <end position="11"/>
    </location>
</feature>
<feature type="region of interest" description="Disordered" evidence="1">
    <location>
        <begin position="228"/>
        <end position="250"/>
    </location>
</feature>
<comment type="caution">
    <text evidence="2">The sequence shown here is derived from an EMBL/GenBank/DDBJ whole genome shotgun (WGS) entry which is preliminary data.</text>
</comment>
<evidence type="ECO:0000313" key="3">
    <source>
        <dbReference type="Proteomes" id="UP000663861"/>
    </source>
</evidence>